<protein>
    <submittedName>
        <fullName evidence="1">Uncharacterized protein</fullName>
    </submittedName>
</protein>
<gene>
    <name evidence="1" type="ORF">EV182_002404</name>
</gene>
<evidence type="ECO:0000313" key="2">
    <source>
        <dbReference type="Proteomes" id="UP001145114"/>
    </source>
</evidence>
<proteinExistence type="predicted"/>
<comment type="caution">
    <text evidence="1">The sequence shown here is derived from an EMBL/GenBank/DDBJ whole genome shotgun (WGS) entry which is preliminary data.</text>
</comment>
<accession>A0ACC1HY00</accession>
<dbReference type="Proteomes" id="UP001145114">
    <property type="component" value="Unassembled WGS sequence"/>
</dbReference>
<name>A0ACC1HY00_9FUNG</name>
<evidence type="ECO:0000313" key="1">
    <source>
        <dbReference type="EMBL" id="KAJ1679264.1"/>
    </source>
</evidence>
<dbReference type="EMBL" id="JAMZIH010000491">
    <property type="protein sequence ID" value="KAJ1679264.1"/>
    <property type="molecule type" value="Genomic_DNA"/>
</dbReference>
<keyword evidence="2" id="KW-1185">Reference proteome</keyword>
<sequence>MSDLSEIYATYSDLWYPRGAEDHNDRFPKSPCQEEPEHAKPCLGGQVDDKAPSSPLPPSLAASSTSASVRSTHTLYSSFEDVGSIPDGSYHGNGSAKARSGGPSVRGKLRSKSVAVLRHVRSLVHAPLRFTSHRPPPSGKQQGIAAYRNTAEFVPIDNTHIATSFLGSEPGDLNCISLVSPNRKYLVRGIAASKGSQPELSGPQRARWSESRGQWVISKPIGGLSAQVSAADKKKLRPIKDMQGWWEDIMRGIQHGKLVMSGEGKPPAACHQWSQPQPCGSERGEAVFITLPEHMYLAPQTPGLYKSGAMAAVTTGSLPVALHSNSDLARPASTPAGRVKRSSESLRLHCTAAAVGCSPIGECSPSSSTATPLSLNSEWGEDCTGGPAEWTLGDTENTIGGSSSSYAEPILKSPPCAQDEHASGHLKGSPKHRLALGRTIITSVRSKLTHLASSLAKPPPSGVEISLPSQVGQAVSPHSEPSPCEPRSKAGGITVPSTGIEARSPIATSAMNSLAAGLKRMTNRWNAK</sequence>
<organism evidence="1 2">
    <name type="scientific">Spiromyces aspiralis</name>
    <dbReference type="NCBI Taxonomy" id="68401"/>
    <lineage>
        <taxon>Eukaryota</taxon>
        <taxon>Fungi</taxon>
        <taxon>Fungi incertae sedis</taxon>
        <taxon>Zoopagomycota</taxon>
        <taxon>Kickxellomycotina</taxon>
        <taxon>Kickxellomycetes</taxon>
        <taxon>Kickxellales</taxon>
        <taxon>Kickxellaceae</taxon>
        <taxon>Spiromyces</taxon>
    </lineage>
</organism>
<reference evidence="1" key="1">
    <citation type="submission" date="2022-06" db="EMBL/GenBank/DDBJ databases">
        <title>Phylogenomic reconstructions and comparative analyses of Kickxellomycotina fungi.</title>
        <authorList>
            <person name="Reynolds N.K."/>
            <person name="Stajich J.E."/>
            <person name="Barry K."/>
            <person name="Grigoriev I.V."/>
            <person name="Crous P."/>
            <person name="Smith M.E."/>
        </authorList>
    </citation>
    <scope>NUCLEOTIDE SEQUENCE</scope>
    <source>
        <strain evidence="1">RSA 2271</strain>
    </source>
</reference>